<gene>
    <name evidence="2" type="ORF">CCMP2556_LOCUS37442</name>
</gene>
<organism evidence="2 3">
    <name type="scientific">Durusdinium trenchii</name>
    <dbReference type="NCBI Taxonomy" id="1381693"/>
    <lineage>
        <taxon>Eukaryota</taxon>
        <taxon>Sar</taxon>
        <taxon>Alveolata</taxon>
        <taxon>Dinophyceae</taxon>
        <taxon>Suessiales</taxon>
        <taxon>Symbiodiniaceae</taxon>
        <taxon>Durusdinium</taxon>
    </lineage>
</organism>
<keyword evidence="1" id="KW-1133">Transmembrane helix</keyword>
<feature type="transmembrane region" description="Helical" evidence="1">
    <location>
        <begin position="661"/>
        <end position="682"/>
    </location>
</feature>
<evidence type="ECO:0000256" key="1">
    <source>
        <dbReference type="SAM" id="Phobius"/>
    </source>
</evidence>
<comment type="caution">
    <text evidence="2">The sequence shown here is derived from an EMBL/GenBank/DDBJ whole genome shotgun (WGS) entry which is preliminary data.</text>
</comment>
<feature type="transmembrane region" description="Helical" evidence="1">
    <location>
        <begin position="946"/>
        <end position="967"/>
    </location>
</feature>
<feature type="transmembrane region" description="Helical" evidence="1">
    <location>
        <begin position="1027"/>
        <end position="1055"/>
    </location>
</feature>
<feature type="transmembrane region" description="Helical" evidence="1">
    <location>
        <begin position="715"/>
        <end position="743"/>
    </location>
</feature>
<feature type="transmembrane region" description="Helical" evidence="1">
    <location>
        <begin position="973"/>
        <end position="991"/>
    </location>
</feature>
<evidence type="ECO:0008006" key="4">
    <source>
        <dbReference type="Google" id="ProtNLM"/>
    </source>
</evidence>
<keyword evidence="3" id="KW-1185">Reference proteome</keyword>
<dbReference type="CDD" id="cd02325">
    <property type="entry name" value="R3H"/>
    <property type="match status" value="1"/>
</dbReference>
<protein>
    <recommendedName>
        <fullName evidence="4">H(+)-exporting diphosphatase</fullName>
    </recommendedName>
</protein>
<name>A0ABP0PJ12_9DINO</name>
<dbReference type="EMBL" id="CAXAMN010023228">
    <property type="protein sequence ID" value="CAK9076003.1"/>
    <property type="molecule type" value="Genomic_DNA"/>
</dbReference>
<keyword evidence="1" id="KW-0472">Membrane</keyword>
<feature type="transmembrane region" description="Helical" evidence="1">
    <location>
        <begin position="807"/>
        <end position="824"/>
    </location>
</feature>
<feature type="transmembrane region" description="Helical" evidence="1">
    <location>
        <begin position="209"/>
        <end position="233"/>
    </location>
</feature>
<proteinExistence type="predicted"/>
<evidence type="ECO:0000313" key="3">
    <source>
        <dbReference type="Proteomes" id="UP001642484"/>
    </source>
</evidence>
<feature type="transmembrane region" description="Helical" evidence="1">
    <location>
        <begin position="302"/>
        <end position="321"/>
    </location>
</feature>
<dbReference type="Proteomes" id="UP001642484">
    <property type="component" value="Unassembled WGS sequence"/>
</dbReference>
<feature type="transmembrane region" description="Helical" evidence="1">
    <location>
        <begin position="1200"/>
        <end position="1218"/>
    </location>
</feature>
<accession>A0ABP0PJ12</accession>
<feature type="transmembrane region" description="Helical" evidence="1">
    <location>
        <begin position="269"/>
        <end position="286"/>
    </location>
</feature>
<feature type="transmembrane region" description="Helical" evidence="1">
    <location>
        <begin position="632"/>
        <end position="655"/>
    </location>
</feature>
<evidence type="ECO:0000313" key="2">
    <source>
        <dbReference type="EMBL" id="CAK9076003.1"/>
    </source>
</evidence>
<sequence length="1379" mass="148143">MQRRRFRTCFVAGVAGLLCFQQTFVPLPFGKGERTGSKQAENKELSALPAWSDASQDSRRLRSAIESILREQQALREEAPLVTGGTIFSVLSAAALATLAHTAWVGTAALPVIASAIFSYTSVAESSGTKSLGLGRCSFSQALADAAEQERKLAVAEVPKALLPFGAGCTAIFAAVCVTLKIFEEDPANLGSALPTLGWPSRADSFPAMLGWLFCFGSVVGAAATNDQALLVISKLRPQLRNPLQDEDENEVIREMEDGEIEVGLRARVLLAFLSIVLCFVPLFLFEQNPSTQSLMTAADEVAVIVSASAAAQTAFSFLLAEKSFADAERRIAAQSRQAALSELFFAQAQADAAVLAPNSAMSATSLGLASVAAEFSKTLSSGALWPAVASTFYSTVSALTSRAEADAAYLENEASKRALEGMEANVDTVSAAISEFQQLQRDLSADDLSENIRIALKGLSVGETREFRGLSRDQRRKVHLLAAELGMVSQSFGSSFGPSGRVTRNVLVLCPSAGSPSLHQEKQDPFEAAQQDLQRFLQTLTDEGKAIQKTLVQGGWVPVAGMFVLGSAASPVLLGRVGAELLLPLATGTVGLATAWQETAGKGAVAVAKRQTAFLLTKEAQAETLLGRAQLAYAAFPTDVAIATLATTATVLSAEMNLSAWWKFLAMLAVIPAYMACLVAMHRRRKVERYVAASMRCVDAKPIRVRARTWKQRCWILPLLLSAIFPCDLCSRATIACATFAAEIALGMAESSQQLANATGSLARAGCVVATADAWSQLAQFSARALPARTSLAVVSTLMATALVEYSLPVCALFPAFGAAVFVRSLQLNRQSQQASAKLEEEFMDMQVLRKVEPWARLRSMSDSSNRPERSLRPKGTGRISVLEALSPMNVANRALRGAVRLKKIWEDRSPAEAYKPAPAVQAVRSVQANLNEIRSLTRYTRSSWFRTFSVVGLLTLASVVQPWILFSSSEVVLPVAGAVLTIFVAASESDARRSASASKVKAADLKSATSTMEEFTASAMQFRSFLLAAAGCTAATCAPCFSMCFSPFTVAFLASFPTWFWDALGWFSLLHKSEVLALISIKPWVFSSRLSWLQTMQHCWSFGLVVFHLVAAGASMLPLQAVLLWTSKVKLDMPASRSTIYPPPLRPGIVSEGPLPKGSRWCDLWCRNRWTFVQPFLATLPGILLAVLPPNRTFEDRAVASTAVSSFVVAGMLFLAERALFHVELLTAGRRMSFALTDTLANEAEQQSALLPVATAATIAVSAAVTFGVELNPFGASALALVQAVTWILASRKALQARFGSDAAIQASSVTESRMARPGRPLKESPSQRGQWRSFVSVFSRSMSLAENLVPPLQFNRHEGKVSAGVRRTFIGQWCGS</sequence>
<reference evidence="2 3" key="1">
    <citation type="submission" date="2024-02" db="EMBL/GenBank/DDBJ databases">
        <authorList>
            <person name="Chen Y."/>
            <person name="Shah S."/>
            <person name="Dougan E. K."/>
            <person name="Thang M."/>
            <person name="Chan C."/>
        </authorList>
    </citation>
    <scope>NUCLEOTIDE SEQUENCE [LARGE SCALE GENOMIC DNA]</scope>
</reference>
<feature type="transmembrane region" description="Helical" evidence="1">
    <location>
        <begin position="161"/>
        <end position="183"/>
    </location>
</feature>
<keyword evidence="1" id="KW-0812">Transmembrane</keyword>
<feature type="transmembrane region" description="Helical" evidence="1">
    <location>
        <begin position="1104"/>
        <end position="1127"/>
    </location>
</feature>